<dbReference type="EMBL" id="FORF01000006">
    <property type="protein sequence ID" value="SFI76906.1"/>
    <property type="molecule type" value="Genomic_DNA"/>
</dbReference>
<keyword evidence="3 9" id="KW-0813">Transport</keyword>
<reference evidence="12" key="1">
    <citation type="submission" date="2016-10" db="EMBL/GenBank/DDBJ databases">
        <authorList>
            <person name="Varghese N."/>
            <person name="Submissions S."/>
        </authorList>
    </citation>
    <scope>NUCLEOTIDE SEQUENCE [LARGE SCALE GENOMIC DNA]</scope>
    <source>
        <strain evidence="12">DSM 21857</strain>
    </source>
</reference>
<sequence length="248" mass="26826">MTCPIDGIAIEMDRFLSLLSFSPDGWGDEIASGLLVTVSLALATLPFGLAAGFFIALAKQSSEPSLRLAANIYTTIFRGLPELLTLFLVFYGAQLGVQQLASFLGIETAIEINAFVAGMVALGAVFSSYASEVFLSAFRAIPHGQYEGGWAVGLSSFQTMRLIIFPQLVRLALPGLSNLWLILLKDTALVSVIGLSDIIRQVGIAARVTREAFLFFGIACLLYLALAMLSSVVFGYIERWARRTEDVK</sequence>
<evidence type="ECO:0000259" key="10">
    <source>
        <dbReference type="PROSITE" id="PS50928"/>
    </source>
</evidence>
<evidence type="ECO:0000313" key="11">
    <source>
        <dbReference type="EMBL" id="SFI76906.1"/>
    </source>
</evidence>
<evidence type="ECO:0000256" key="5">
    <source>
        <dbReference type="ARBA" id="ARBA00022519"/>
    </source>
</evidence>
<dbReference type="GO" id="GO:0022857">
    <property type="term" value="F:transmembrane transporter activity"/>
    <property type="evidence" value="ECO:0007669"/>
    <property type="project" value="InterPro"/>
</dbReference>
<dbReference type="GO" id="GO:0043190">
    <property type="term" value="C:ATP-binding cassette (ABC) transporter complex"/>
    <property type="evidence" value="ECO:0007669"/>
    <property type="project" value="InterPro"/>
</dbReference>
<dbReference type="Proteomes" id="UP000242763">
    <property type="component" value="Unassembled WGS sequence"/>
</dbReference>
<dbReference type="PANTHER" id="PTHR30133:SF2">
    <property type="entry name" value="ARGININE ABC TRANSPORTER PERMEASE PROTEIN ARTQ"/>
    <property type="match status" value="1"/>
</dbReference>
<evidence type="ECO:0000256" key="2">
    <source>
        <dbReference type="ARBA" id="ARBA00010072"/>
    </source>
</evidence>
<feature type="transmembrane region" description="Helical" evidence="9">
    <location>
        <begin position="212"/>
        <end position="237"/>
    </location>
</feature>
<dbReference type="InterPro" id="IPR035906">
    <property type="entry name" value="MetI-like_sf"/>
</dbReference>
<keyword evidence="5" id="KW-0997">Cell inner membrane</keyword>
<comment type="similarity">
    <text evidence="2">Belongs to the binding-protein-dependent transport system permease family. HisMQ subfamily.</text>
</comment>
<feature type="transmembrane region" description="Helical" evidence="9">
    <location>
        <begin position="112"/>
        <end position="138"/>
    </location>
</feature>
<dbReference type="SUPFAM" id="SSF161098">
    <property type="entry name" value="MetI-like"/>
    <property type="match status" value="1"/>
</dbReference>
<keyword evidence="8 9" id="KW-0472">Membrane</keyword>
<dbReference type="STRING" id="1121003.SAMN03080618_01285"/>
<organism evidence="11 12">
    <name type="scientific">Aquamicrobium aerolatum DSM 21857</name>
    <dbReference type="NCBI Taxonomy" id="1121003"/>
    <lineage>
        <taxon>Bacteria</taxon>
        <taxon>Pseudomonadati</taxon>
        <taxon>Pseudomonadota</taxon>
        <taxon>Alphaproteobacteria</taxon>
        <taxon>Hyphomicrobiales</taxon>
        <taxon>Phyllobacteriaceae</taxon>
        <taxon>Aerobium</taxon>
    </lineage>
</organism>
<keyword evidence="7 9" id="KW-1133">Transmembrane helix</keyword>
<dbReference type="PROSITE" id="PS50928">
    <property type="entry name" value="ABC_TM1"/>
    <property type="match status" value="1"/>
</dbReference>
<dbReference type="Pfam" id="PF00528">
    <property type="entry name" value="BPD_transp_1"/>
    <property type="match status" value="1"/>
</dbReference>
<keyword evidence="6 9" id="KW-0812">Transmembrane</keyword>
<feature type="transmembrane region" description="Helical" evidence="9">
    <location>
        <begin position="150"/>
        <end position="173"/>
    </location>
</feature>
<feature type="transmembrane region" description="Helical" evidence="9">
    <location>
        <begin position="30"/>
        <end position="58"/>
    </location>
</feature>
<evidence type="ECO:0000256" key="8">
    <source>
        <dbReference type="ARBA" id="ARBA00023136"/>
    </source>
</evidence>
<protein>
    <submittedName>
        <fullName evidence="11">Polar amino acid transport system permease protein</fullName>
    </submittedName>
</protein>
<proteinExistence type="inferred from homology"/>
<evidence type="ECO:0000256" key="7">
    <source>
        <dbReference type="ARBA" id="ARBA00022989"/>
    </source>
</evidence>
<feature type="transmembrane region" description="Helical" evidence="9">
    <location>
        <begin position="70"/>
        <end position="92"/>
    </location>
</feature>
<gene>
    <name evidence="11" type="ORF">SAMN03080618_01285</name>
</gene>
<comment type="subcellular location">
    <subcellularLocation>
        <location evidence="1">Cell inner membrane</location>
        <topology evidence="1">Multi-pass membrane protein</topology>
    </subcellularLocation>
    <subcellularLocation>
        <location evidence="9">Cell membrane</location>
        <topology evidence="9">Multi-pass membrane protein</topology>
    </subcellularLocation>
</comment>
<evidence type="ECO:0000256" key="4">
    <source>
        <dbReference type="ARBA" id="ARBA00022475"/>
    </source>
</evidence>
<name>A0A1I3KWU2_9HYPH</name>
<keyword evidence="4" id="KW-1003">Cell membrane</keyword>
<dbReference type="InterPro" id="IPR051613">
    <property type="entry name" value="ABC_transp_permease_HisMQ"/>
</dbReference>
<dbReference type="PANTHER" id="PTHR30133">
    <property type="entry name" value="CATIONIC AMINO ACID TRANSPORTER, MEMBRANE COMPONENT"/>
    <property type="match status" value="1"/>
</dbReference>
<evidence type="ECO:0000256" key="1">
    <source>
        <dbReference type="ARBA" id="ARBA00004429"/>
    </source>
</evidence>
<dbReference type="Gene3D" id="1.10.3720.10">
    <property type="entry name" value="MetI-like"/>
    <property type="match status" value="1"/>
</dbReference>
<feature type="domain" description="ABC transmembrane type-1" evidence="10">
    <location>
        <begin position="34"/>
        <end position="234"/>
    </location>
</feature>
<evidence type="ECO:0000256" key="6">
    <source>
        <dbReference type="ARBA" id="ARBA00022692"/>
    </source>
</evidence>
<evidence type="ECO:0000256" key="3">
    <source>
        <dbReference type="ARBA" id="ARBA00022448"/>
    </source>
</evidence>
<evidence type="ECO:0000256" key="9">
    <source>
        <dbReference type="RuleBase" id="RU363032"/>
    </source>
</evidence>
<dbReference type="CDD" id="cd06261">
    <property type="entry name" value="TM_PBP2"/>
    <property type="match status" value="1"/>
</dbReference>
<keyword evidence="12" id="KW-1185">Reference proteome</keyword>
<accession>A0A1I3KWU2</accession>
<dbReference type="AlphaFoldDB" id="A0A1I3KWU2"/>
<dbReference type="InterPro" id="IPR010065">
    <property type="entry name" value="AA_ABC_transptr_permease_3TM"/>
</dbReference>
<evidence type="ECO:0000313" key="12">
    <source>
        <dbReference type="Proteomes" id="UP000242763"/>
    </source>
</evidence>
<dbReference type="InterPro" id="IPR000515">
    <property type="entry name" value="MetI-like"/>
</dbReference>
<dbReference type="NCBIfam" id="TIGR01726">
    <property type="entry name" value="HEQRo_perm_3TM"/>
    <property type="match status" value="1"/>
</dbReference>